<evidence type="ECO:0000259" key="2">
    <source>
        <dbReference type="Pfam" id="PF14258"/>
    </source>
</evidence>
<keyword evidence="4" id="KW-1185">Reference proteome</keyword>
<dbReference type="InterPro" id="IPR025646">
    <property type="entry name" value="DUF4350"/>
</dbReference>
<dbReference type="Proteomes" id="UP001620409">
    <property type="component" value="Unassembled WGS sequence"/>
</dbReference>
<keyword evidence="1" id="KW-1133">Transmembrane helix</keyword>
<name>A0ABW8IFR1_9GAMM</name>
<proteinExistence type="predicted"/>
<comment type="caution">
    <text evidence="3">The sequence shown here is derived from an EMBL/GenBank/DDBJ whole genome shotgun (WGS) entry which is preliminary data.</text>
</comment>
<sequence>MKIRLIIALILIAVALLCSAIFFSTFKRDWVTETTPASGEARYNRFFALEGILENLEQPVSSSVMLGRVLPLLRPGDTLVIGDDVGRINPAQAEALHTWVRGGGHLVLSPSISADREVPVLDDLGVLQTGQKREWVCVKLTAGAESRPDAQTTPLCGFGFHLQPQALARASTVIGDQAGKGLVFARVPEGKGVVSVLGDMDILSGNHLKNAPEQQFARRLLAPNFGRGHSYLLYELIGNSFWVNLFVRGWPALLASLLLILGWMAVRSERLGPLAPAPAAHRRALLEHIQAVGEFLFRRDGGRSLHQLACEAVRARLHRSDPASTMLNDQELYAWLAQRSRLEPSHIEHAFRSPANAAAFRGSMTTLVRLRSHL</sequence>
<organism evidence="3 4">
    <name type="scientific">Dyella humi</name>
    <dbReference type="NCBI Taxonomy" id="1770547"/>
    <lineage>
        <taxon>Bacteria</taxon>
        <taxon>Pseudomonadati</taxon>
        <taxon>Pseudomonadota</taxon>
        <taxon>Gammaproteobacteria</taxon>
        <taxon>Lysobacterales</taxon>
        <taxon>Rhodanobacteraceae</taxon>
        <taxon>Dyella</taxon>
    </lineage>
</organism>
<feature type="transmembrane region" description="Helical" evidence="1">
    <location>
        <begin position="241"/>
        <end position="266"/>
    </location>
</feature>
<protein>
    <recommendedName>
        <fullName evidence="2">DUF4350 domain-containing protein</fullName>
    </recommendedName>
</protein>
<evidence type="ECO:0000313" key="4">
    <source>
        <dbReference type="Proteomes" id="UP001620409"/>
    </source>
</evidence>
<dbReference type="RefSeq" id="WP_380007780.1">
    <property type="nucleotide sequence ID" value="NZ_JADIKI010000022.1"/>
</dbReference>
<dbReference type="CDD" id="cd03143">
    <property type="entry name" value="A4_beta-galactosidase_middle_domain"/>
    <property type="match status" value="1"/>
</dbReference>
<evidence type="ECO:0000313" key="3">
    <source>
        <dbReference type="EMBL" id="MFK2854031.1"/>
    </source>
</evidence>
<feature type="domain" description="DUF4350" evidence="2">
    <location>
        <begin position="49"/>
        <end position="221"/>
    </location>
</feature>
<keyword evidence="1" id="KW-0812">Transmembrane</keyword>
<keyword evidence="1" id="KW-0472">Membrane</keyword>
<reference evidence="3 4" key="1">
    <citation type="submission" date="2020-10" db="EMBL/GenBank/DDBJ databases">
        <title>Phylogeny of dyella-like bacteria.</title>
        <authorList>
            <person name="Fu J."/>
        </authorList>
    </citation>
    <scope>NUCLEOTIDE SEQUENCE [LARGE SCALE GENOMIC DNA]</scope>
    <source>
        <strain evidence="3 4">DHG40</strain>
    </source>
</reference>
<dbReference type="EMBL" id="JADIKI010000022">
    <property type="protein sequence ID" value="MFK2854031.1"/>
    <property type="molecule type" value="Genomic_DNA"/>
</dbReference>
<gene>
    <name evidence="3" type="ORF">ISP18_05475</name>
</gene>
<evidence type="ECO:0000256" key="1">
    <source>
        <dbReference type="SAM" id="Phobius"/>
    </source>
</evidence>
<dbReference type="Pfam" id="PF14258">
    <property type="entry name" value="DUF4350"/>
    <property type="match status" value="1"/>
</dbReference>
<accession>A0ABW8IFR1</accession>